<dbReference type="RefSeq" id="WP_151152088.1">
    <property type="nucleotide sequence ID" value="NZ_WAIE01000011.1"/>
</dbReference>
<sequence>MGCDSVNTDKKRKLLLDFTIRVKFYAIMKKITYKKPNPVLTIPLNFCGMRPNVSIVVFRSVDFSEAWGAAADLFRVAFRVQKWPQGSKSSPYVRPTFAPGGRNYFFLPMDHVSHMARYILHRGMRIPAPSSIFDPARFYKGALVRAAIVFRGEKFPVLSKTRIASVVTVFGVPCFSLVGDTMGYRALHEIELI</sequence>
<evidence type="ECO:0000313" key="2">
    <source>
        <dbReference type="Proteomes" id="UP000438699"/>
    </source>
</evidence>
<protein>
    <submittedName>
        <fullName evidence="1">Uncharacterized protein</fullName>
    </submittedName>
</protein>
<gene>
    <name evidence="1" type="ORF">F8A88_15455</name>
</gene>
<dbReference type="AlphaFoldDB" id="A0A6N6MX18"/>
<accession>A0A6N6MX18</accession>
<evidence type="ECO:0000313" key="1">
    <source>
        <dbReference type="EMBL" id="KAB1437321.1"/>
    </source>
</evidence>
<dbReference type="EMBL" id="WAIE01000011">
    <property type="protein sequence ID" value="KAB1437321.1"/>
    <property type="molecule type" value="Genomic_DNA"/>
</dbReference>
<organism evidence="1 2">
    <name type="scientific">Pseudodesulfovibrio senegalensis</name>
    <dbReference type="NCBI Taxonomy" id="1721087"/>
    <lineage>
        <taxon>Bacteria</taxon>
        <taxon>Pseudomonadati</taxon>
        <taxon>Thermodesulfobacteriota</taxon>
        <taxon>Desulfovibrionia</taxon>
        <taxon>Desulfovibrionales</taxon>
        <taxon>Desulfovibrionaceae</taxon>
    </lineage>
</organism>
<reference evidence="1 2" key="1">
    <citation type="journal article" date="2017" name="Int. J. Syst. Evol. Microbiol.">
        <title>Desulfovibrio senegalensis sp. nov., a mesophilic sulfate reducer isolated from marine sediment.</title>
        <authorList>
            <person name="Thioye A."/>
            <person name="Gam Z.B.A."/>
            <person name="Mbengue M."/>
            <person name="Cayol J.L."/>
            <person name="Joseph-Bartoli M."/>
            <person name="Toure-Kane C."/>
            <person name="Labat M."/>
        </authorList>
    </citation>
    <scope>NUCLEOTIDE SEQUENCE [LARGE SCALE GENOMIC DNA]</scope>
    <source>
        <strain evidence="1 2">DSM 101509</strain>
    </source>
</reference>
<comment type="caution">
    <text evidence="1">The sequence shown here is derived from an EMBL/GenBank/DDBJ whole genome shotgun (WGS) entry which is preliminary data.</text>
</comment>
<proteinExistence type="predicted"/>
<name>A0A6N6MX18_9BACT</name>
<dbReference type="Proteomes" id="UP000438699">
    <property type="component" value="Unassembled WGS sequence"/>
</dbReference>
<keyword evidence="2" id="KW-1185">Reference proteome</keyword>